<sequence>MARDILSVPATTVASESAFSVGGRVLDQYRSSLKPETVEALICAGDWLRTDFGLVESSNTEEEFMQVVIEGGETATKVYLIFILNLWLFFLSV</sequence>
<comment type="caution">
    <text evidence="2">The sequence shown here is derived from an EMBL/GenBank/DDBJ whole genome shotgun (WGS) entry which is preliminary data.</text>
</comment>
<dbReference type="AlphaFoldDB" id="A0AAV9F9S9"/>
<dbReference type="SUPFAM" id="SSF53098">
    <property type="entry name" value="Ribonuclease H-like"/>
    <property type="match status" value="1"/>
</dbReference>
<dbReference type="InterPro" id="IPR008906">
    <property type="entry name" value="HATC_C_dom"/>
</dbReference>
<dbReference type="EMBL" id="JAUJYO010000002">
    <property type="protein sequence ID" value="KAK1322706.1"/>
    <property type="molecule type" value="Genomic_DNA"/>
</dbReference>
<dbReference type="Pfam" id="PF05699">
    <property type="entry name" value="Dimer_Tnp_hAT"/>
    <property type="match status" value="1"/>
</dbReference>
<organism evidence="2 3">
    <name type="scientific">Acorus calamus</name>
    <name type="common">Sweet flag</name>
    <dbReference type="NCBI Taxonomy" id="4465"/>
    <lineage>
        <taxon>Eukaryota</taxon>
        <taxon>Viridiplantae</taxon>
        <taxon>Streptophyta</taxon>
        <taxon>Embryophyta</taxon>
        <taxon>Tracheophyta</taxon>
        <taxon>Spermatophyta</taxon>
        <taxon>Magnoliopsida</taxon>
        <taxon>Liliopsida</taxon>
        <taxon>Acoraceae</taxon>
        <taxon>Acorus</taxon>
    </lineage>
</organism>
<keyword evidence="3" id="KW-1185">Reference proteome</keyword>
<dbReference type="InterPro" id="IPR012337">
    <property type="entry name" value="RNaseH-like_sf"/>
</dbReference>
<protein>
    <recommendedName>
        <fullName evidence="1">HAT C-terminal dimerisation domain-containing protein</fullName>
    </recommendedName>
</protein>
<evidence type="ECO:0000259" key="1">
    <source>
        <dbReference type="Pfam" id="PF05699"/>
    </source>
</evidence>
<evidence type="ECO:0000313" key="3">
    <source>
        <dbReference type="Proteomes" id="UP001180020"/>
    </source>
</evidence>
<evidence type="ECO:0000313" key="2">
    <source>
        <dbReference type="EMBL" id="KAK1322706.1"/>
    </source>
</evidence>
<gene>
    <name evidence="2" type="ORF">QJS10_CPA02g00768</name>
</gene>
<reference evidence="2" key="2">
    <citation type="submission" date="2023-06" db="EMBL/GenBank/DDBJ databases">
        <authorList>
            <person name="Ma L."/>
            <person name="Liu K.-W."/>
            <person name="Li Z."/>
            <person name="Hsiao Y.-Y."/>
            <person name="Qi Y."/>
            <person name="Fu T."/>
            <person name="Tang G."/>
            <person name="Zhang D."/>
            <person name="Sun W.-H."/>
            <person name="Liu D.-K."/>
            <person name="Li Y."/>
            <person name="Chen G.-Z."/>
            <person name="Liu X.-D."/>
            <person name="Liao X.-Y."/>
            <person name="Jiang Y.-T."/>
            <person name="Yu X."/>
            <person name="Hao Y."/>
            <person name="Huang J."/>
            <person name="Zhao X.-W."/>
            <person name="Ke S."/>
            <person name="Chen Y.-Y."/>
            <person name="Wu W.-L."/>
            <person name="Hsu J.-L."/>
            <person name="Lin Y.-F."/>
            <person name="Huang M.-D."/>
            <person name="Li C.-Y."/>
            <person name="Huang L."/>
            <person name="Wang Z.-W."/>
            <person name="Zhao X."/>
            <person name="Zhong W.-Y."/>
            <person name="Peng D.-H."/>
            <person name="Ahmad S."/>
            <person name="Lan S."/>
            <person name="Zhang J.-S."/>
            <person name="Tsai W.-C."/>
            <person name="Van De Peer Y."/>
            <person name="Liu Z.-J."/>
        </authorList>
    </citation>
    <scope>NUCLEOTIDE SEQUENCE</scope>
    <source>
        <strain evidence="2">CP</strain>
        <tissue evidence="2">Leaves</tissue>
    </source>
</reference>
<accession>A0AAV9F9S9</accession>
<dbReference type="PANTHER" id="PTHR23272">
    <property type="entry name" value="BED FINGER-RELATED"/>
    <property type="match status" value="1"/>
</dbReference>
<proteinExistence type="predicted"/>
<dbReference type="Proteomes" id="UP001180020">
    <property type="component" value="Unassembled WGS sequence"/>
</dbReference>
<feature type="domain" description="HAT C-terminal dimerisation" evidence="1">
    <location>
        <begin position="1"/>
        <end position="48"/>
    </location>
</feature>
<reference evidence="2" key="1">
    <citation type="journal article" date="2023" name="Nat. Commun.">
        <title>Diploid and tetraploid genomes of Acorus and the evolution of monocots.</title>
        <authorList>
            <person name="Ma L."/>
            <person name="Liu K.W."/>
            <person name="Li Z."/>
            <person name="Hsiao Y.Y."/>
            <person name="Qi Y."/>
            <person name="Fu T."/>
            <person name="Tang G.D."/>
            <person name="Zhang D."/>
            <person name="Sun W.H."/>
            <person name="Liu D.K."/>
            <person name="Li Y."/>
            <person name="Chen G.Z."/>
            <person name="Liu X.D."/>
            <person name="Liao X.Y."/>
            <person name="Jiang Y.T."/>
            <person name="Yu X."/>
            <person name="Hao Y."/>
            <person name="Huang J."/>
            <person name="Zhao X.W."/>
            <person name="Ke S."/>
            <person name="Chen Y.Y."/>
            <person name="Wu W.L."/>
            <person name="Hsu J.L."/>
            <person name="Lin Y.F."/>
            <person name="Huang M.D."/>
            <person name="Li C.Y."/>
            <person name="Huang L."/>
            <person name="Wang Z.W."/>
            <person name="Zhao X."/>
            <person name="Zhong W.Y."/>
            <person name="Peng D.H."/>
            <person name="Ahmad S."/>
            <person name="Lan S."/>
            <person name="Zhang J.S."/>
            <person name="Tsai W.C."/>
            <person name="Van de Peer Y."/>
            <person name="Liu Z.J."/>
        </authorList>
    </citation>
    <scope>NUCLEOTIDE SEQUENCE</scope>
    <source>
        <strain evidence="2">CP</strain>
    </source>
</reference>
<dbReference type="GO" id="GO:0046983">
    <property type="term" value="F:protein dimerization activity"/>
    <property type="evidence" value="ECO:0007669"/>
    <property type="project" value="InterPro"/>
</dbReference>
<name>A0AAV9F9S9_ACOCL</name>